<evidence type="ECO:0000313" key="2">
    <source>
        <dbReference type="Proteomes" id="UP000319976"/>
    </source>
</evidence>
<dbReference type="AlphaFoldDB" id="A0A517TFE2"/>
<keyword evidence="2" id="KW-1185">Reference proteome</keyword>
<organism evidence="1 2">
    <name type="scientific">Calycomorphotria hydatis</name>
    <dbReference type="NCBI Taxonomy" id="2528027"/>
    <lineage>
        <taxon>Bacteria</taxon>
        <taxon>Pseudomonadati</taxon>
        <taxon>Planctomycetota</taxon>
        <taxon>Planctomycetia</taxon>
        <taxon>Planctomycetales</taxon>
        <taxon>Planctomycetaceae</taxon>
        <taxon>Calycomorphotria</taxon>
    </lineage>
</organism>
<dbReference type="KEGG" id="chya:V22_43690"/>
<dbReference type="EMBL" id="CP036316">
    <property type="protein sequence ID" value="QDT67096.1"/>
    <property type="molecule type" value="Genomic_DNA"/>
</dbReference>
<accession>A0A517TFE2</accession>
<sequence>MVQRVASAQEMIGDFWAKKGREKYSRYSVGVHIKGPTQLVFINNNNDSESNERVLQVEMFRNWLRENHCQEMACCTYPKEGWEDGYTYAMVIDCPDRLTQTHCKTAYERIVGEHLTNL</sequence>
<evidence type="ECO:0000313" key="1">
    <source>
        <dbReference type="EMBL" id="QDT67096.1"/>
    </source>
</evidence>
<name>A0A517TFE2_9PLAN</name>
<protein>
    <submittedName>
        <fullName evidence="1">Uncharacterized protein</fullName>
    </submittedName>
</protein>
<dbReference type="Proteomes" id="UP000319976">
    <property type="component" value="Chromosome"/>
</dbReference>
<proteinExistence type="predicted"/>
<reference evidence="1 2" key="1">
    <citation type="submission" date="2019-02" db="EMBL/GenBank/DDBJ databases">
        <title>Deep-cultivation of Planctomycetes and their phenomic and genomic characterization uncovers novel biology.</title>
        <authorList>
            <person name="Wiegand S."/>
            <person name="Jogler M."/>
            <person name="Boedeker C."/>
            <person name="Pinto D."/>
            <person name="Vollmers J."/>
            <person name="Rivas-Marin E."/>
            <person name="Kohn T."/>
            <person name="Peeters S.H."/>
            <person name="Heuer A."/>
            <person name="Rast P."/>
            <person name="Oberbeckmann S."/>
            <person name="Bunk B."/>
            <person name="Jeske O."/>
            <person name="Meyerdierks A."/>
            <person name="Storesund J.E."/>
            <person name="Kallscheuer N."/>
            <person name="Luecker S."/>
            <person name="Lage O.M."/>
            <person name="Pohl T."/>
            <person name="Merkel B.J."/>
            <person name="Hornburger P."/>
            <person name="Mueller R.-W."/>
            <person name="Bruemmer F."/>
            <person name="Labrenz M."/>
            <person name="Spormann A.M."/>
            <person name="Op den Camp H."/>
            <person name="Overmann J."/>
            <person name="Amann R."/>
            <person name="Jetten M.S.M."/>
            <person name="Mascher T."/>
            <person name="Medema M.H."/>
            <person name="Devos D.P."/>
            <person name="Kaster A.-K."/>
            <person name="Ovreas L."/>
            <person name="Rohde M."/>
            <person name="Galperin M.Y."/>
            <person name="Jogler C."/>
        </authorList>
    </citation>
    <scope>NUCLEOTIDE SEQUENCE [LARGE SCALE GENOMIC DNA]</scope>
    <source>
        <strain evidence="1 2">V22</strain>
    </source>
</reference>
<dbReference type="OrthoDB" id="9907315at2"/>
<gene>
    <name evidence="1" type="ORF">V22_43690</name>
</gene>
<dbReference type="RefSeq" id="WP_145266775.1">
    <property type="nucleotide sequence ID" value="NZ_CP036316.1"/>
</dbReference>